<protein>
    <submittedName>
        <fullName evidence="1">MxaD family protein</fullName>
    </submittedName>
</protein>
<dbReference type="EMBL" id="BJUZ01000002">
    <property type="protein sequence ID" value="GEK94049.1"/>
    <property type="molecule type" value="Genomic_DNA"/>
</dbReference>
<proteinExistence type="predicted"/>
<dbReference type="Proteomes" id="UP000321230">
    <property type="component" value="Unassembled WGS sequence"/>
</dbReference>
<evidence type="ECO:0000313" key="1">
    <source>
        <dbReference type="EMBL" id="GEK94049.1"/>
    </source>
</evidence>
<comment type="caution">
    <text evidence="1">The sequence shown here is derived from an EMBL/GenBank/DDBJ whole genome shotgun (WGS) entry which is preliminary data.</text>
</comment>
<dbReference type="PANTHER" id="PTHR39332">
    <property type="entry name" value="BLL4707 PROTEIN"/>
    <property type="match status" value="1"/>
</dbReference>
<gene>
    <name evidence="1" type="ORF">GWA01_18190</name>
</gene>
<dbReference type="CDD" id="cd07821">
    <property type="entry name" value="PYR_PYL_RCAR_like"/>
    <property type="match status" value="1"/>
</dbReference>
<reference evidence="1 2" key="1">
    <citation type="submission" date="2019-07" db="EMBL/GenBank/DDBJ databases">
        <title>Whole genome shotgun sequence of Gluconobacter wancherniae NBRC 103581.</title>
        <authorList>
            <person name="Hosoyama A."/>
            <person name="Uohara A."/>
            <person name="Ohji S."/>
            <person name="Ichikawa N."/>
        </authorList>
    </citation>
    <scope>NUCLEOTIDE SEQUENCE [LARGE SCALE GENOMIC DNA]</scope>
    <source>
        <strain evidence="1 2">NBRC 103581</strain>
    </source>
</reference>
<dbReference type="AlphaFoldDB" id="A0A511B0R5"/>
<dbReference type="RefSeq" id="WP_146796668.1">
    <property type="nucleotide sequence ID" value="NZ_BARC01000007.1"/>
</dbReference>
<accession>A0A511B0R5</accession>
<dbReference type="InterPro" id="IPR023393">
    <property type="entry name" value="START-like_dom_sf"/>
</dbReference>
<organism evidence="1 2">
    <name type="scientific">Gluconobacter wancherniae NBRC 103581</name>
    <dbReference type="NCBI Taxonomy" id="656744"/>
    <lineage>
        <taxon>Bacteria</taxon>
        <taxon>Pseudomonadati</taxon>
        <taxon>Pseudomonadota</taxon>
        <taxon>Alphaproteobacteria</taxon>
        <taxon>Acetobacterales</taxon>
        <taxon>Acetobacteraceae</taxon>
        <taxon>Gluconobacter</taxon>
    </lineage>
</organism>
<dbReference type="Pfam" id="PF10604">
    <property type="entry name" value="Polyketide_cyc2"/>
    <property type="match status" value="1"/>
</dbReference>
<dbReference type="OrthoDB" id="1364128at2"/>
<name>A0A511B0R5_9PROT</name>
<keyword evidence="2" id="KW-1185">Reference proteome</keyword>
<dbReference type="InterPro" id="IPR019587">
    <property type="entry name" value="Polyketide_cyclase/dehydratase"/>
</dbReference>
<dbReference type="Gene3D" id="3.30.530.20">
    <property type="match status" value="1"/>
</dbReference>
<evidence type="ECO:0000313" key="2">
    <source>
        <dbReference type="Proteomes" id="UP000321230"/>
    </source>
</evidence>
<dbReference type="SUPFAM" id="SSF55961">
    <property type="entry name" value="Bet v1-like"/>
    <property type="match status" value="1"/>
</dbReference>
<dbReference type="PANTHER" id="PTHR39332:SF7">
    <property type="entry name" value="SRPBCC FAMILY PROTEIN"/>
    <property type="match status" value="1"/>
</dbReference>
<sequence>MTEAISEIDIAVSADQAWELLGGFDNLSLWIPMIAQSVLQNGGRVRSLTTADGSHIVERLLTFNEEQRTYTYAYVEGPDPVQDYRGKVAVTAVSDNQCRASWSSQFNPIGLSAAEAGERYRSAYASALLHAKNLLEHKA</sequence>